<organism evidence="3 4">
    <name type="scientific">Oleispira antarctica RB-8</name>
    <dbReference type="NCBI Taxonomy" id="698738"/>
    <lineage>
        <taxon>Bacteria</taxon>
        <taxon>Pseudomonadati</taxon>
        <taxon>Pseudomonadota</taxon>
        <taxon>Gammaproteobacteria</taxon>
        <taxon>Oceanospirillales</taxon>
        <taxon>Oceanospirillaceae</taxon>
        <taxon>Oleispira</taxon>
    </lineage>
</organism>
<dbReference type="HOGENOM" id="CLU_089258_1_4_6"/>
<dbReference type="Gene3D" id="6.10.140.190">
    <property type="match status" value="1"/>
</dbReference>
<dbReference type="InterPro" id="IPR018309">
    <property type="entry name" value="Tscrpt_reg_PadR_C"/>
</dbReference>
<dbReference type="KEGG" id="oai:OLEAN_C25560"/>
<gene>
    <name evidence="3" type="ORF">OLEAN_C25560</name>
</gene>
<dbReference type="STRING" id="698738.OLEAN_C25560"/>
<reference evidence="3 4" key="1">
    <citation type="journal article" date="2013" name="Nat. Commun.">
        <title>Genome sequence and functional genomic analysis of the oil-degrading bacterium Oleispira antarctica.</title>
        <authorList>
            <person name="Kube M."/>
            <person name="Chernikova T.N."/>
            <person name="Al-Ramahi Y."/>
            <person name="Beloqui A."/>
            <person name="Lopez-Cortez N."/>
            <person name="Guazzaroni M.E."/>
            <person name="Heipieper H.J."/>
            <person name="Klages S."/>
            <person name="Kotsyurbenko O.R."/>
            <person name="Langer I."/>
            <person name="Nechitaylo T.Y."/>
            <person name="Lunsdorf H."/>
            <person name="Fernandez M."/>
            <person name="Juarez S."/>
            <person name="Ciordia S."/>
            <person name="Singer A."/>
            <person name="Kagan O."/>
            <person name="Egorova O."/>
            <person name="Petit P.A."/>
            <person name="Stogios P."/>
            <person name="Kim Y."/>
            <person name="Tchigvintsev A."/>
            <person name="Flick R."/>
            <person name="Denaro R."/>
            <person name="Genovese M."/>
            <person name="Albar J.P."/>
            <person name="Reva O.N."/>
            <person name="Martinez-Gomariz M."/>
            <person name="Tran H."/>
            <person name="Ferrer M."/>
            <person name="Savchenko A."/>
            <person name="Yakunin A.F."/>
            <person name="Yakimov M.M."/>
            <person name="Golyshina O.V."/>
            <person name="Reinhardt R."/>
            <person name="Golyshin P.N."/>
        </authorList>
    </citation>
    <scope>NUCLEOTIDE SEQUENCE [LARGE SCALE GENOMIC DNA]</scope>
</reference>
<sequence length="179" mass="20908">MVLLETESGSGYDLLKRFKQRLGFFWQASHQQIYQQLKVMHQAKLIDCTIEVQQGKPDRKIYAMTQAGHKELLVWLNKACKPQKINDSLLVKLYGGHLVDKVVLLDEMRQHREQHNKALYIMLEIEQQYQSLSHHERKSLALPFLTLRRGILGEQAWLAWADEVEAFLSSQKSSSTDFR</sequence>
<feature type="domain" description="Transcription regulator PadR N-terminal" evidence="1">
    <location>
        <begin position="3"/>
        <end position="72"/>
    </location>
</feature>
<name>R4YNY1_OLEAN</name>
<dbReference type="Pfam" id="PF10400">
    <property type="entry name" value="Vir_act_alpha_C"/>
    <property type="match status" value="1"/>
</dbReference>
<dbReference type="EMBL" id="FO203512">
    <property type="protein sequence ID" value="CCK76732.1"/>
    <property type="molecule type" value="Genomic_DNA"/>
</dbReference>
<dbReference type="AlphaFoldDB" id="R4YNY1"/>
<evidence type="ECO:0000313" key="4">
    <source>
        <dbReference type="Proteomes" id="UP000032749"/>
    </source>
</evidence>
<dbReference type="PATRIC" id="fig|698738.3.peg.2651"/>
<keyword evidence="4" id="KW-1185">Reference proteome</keyword>
<evidence type="ECO:0000259" key="2">
    <source>
        <dbReference type="Pfam" id="PF10400"/>
    </source>
</evidence>
<dbReference type="InterPro" id="IPR036390">
    <property type="entry name" value="WH_DNA-bd_sf"/>
</dbReference>
<dbReference type="PANTHER" id="PTHR43252:SF4">
    <property type="entry name" value="TRANSCRIPTIONAL REGULATORY PROTEIN"/>
    <property type="match status" value="1"/>
</dbReference>
<proteinExistence type="predicted"/>
<dbReference type="InterPro" id="IPR005149">
    <property type="entry name" value="Tscrpt_reg_PadR_N"/>
</dbReference>
<dbReference type="Gene3D" id="1.10.10.10">
    <property type="entry name" value="Winged helix-like DNA-binding domain superfamily/Winged helix DNA-binding domain"/>
    <property type="match status" value="1"/>
</dbReference>
<dbReference type="PANTHER" id="PTHR43252">
    <property type="entry name" value="TRANSCRIPTIONAL REGULATOR YQJI"/>
    <property type="match status" value="1"/>
</dbReference>
<dbReference type="InterPro" id="IPR036388">
    <property type="entry name" value="WH-like_DNA-bd_sf"/>
</dbReference>
<feature type="domain" description="Transcription regulator PadR C-terminal" evidence="2">
    <location>
        <begin position="86"/>
        <end position="168"/>
    </location>
</feature>
<evidence type="ECO:0008006" key="5">
    <source>
        <dbReference type="Google" id="ProtNLM"/>
    </source>
</evidence>
<accession>R4YNY1</accession>
<dbReference type="Pfam" id="PF03551">
    <property type="entry name" value="PadR"/>
    <property type="match status" value="1"/>
</dbReference>
<evidence type="ECO:0000313" key="3">
    <source>
        <dbReference type="EMBL" id="CCK76732.1"/>
    </source>
</evidence>
<dbReference type="Proteomes" id="UP000032749">
    <property type="component" value="Chromosome"/>
</dbReference>
<evidence type="ECO:0000259" key="1">
    <source>
        <dbReference type="Pfam" id="PF03551"/>
    </source>
</evidence>
<dbReference type="SUPFAM" id="SSF46785">
    <property type="entry name" value="Winged helix' DNA-binding domain"/>
    <property type="match status" value="1"/>
</dbReference>
<protein>
    <recommendedName>
        <fullName evidence="5">PadR family transcriptional regulator</fullName>
    </recommendedName>
</protein>